<dbReference type="OrthoDB" id="261881at2"/>
<dbReference type="PANTHER" id="PTHR42852:SF17">
    <property type="entry name" value="THIOREDOXIN-LIKE PROTEIN HI_1115"/>
    <property type="match status" value="1"/>
</dbReference>
<dbReference type="Pfam" id="PF09865">
    <property type="entry name" value="DUF2092"/>
    <property type="match status" value="1"/>
</dbReference>
<dbReference type="AlphaFoldDB" id="A0A5C5Z4L8"/>
<evidence type="ECO:0000256" key="2">
    <source>
        <dbReference type="SAM" id="SignalP"/>
    </source>
</evidence>
<dbReference type="PROSITE" id="PS51352">
    <property type="entry name" value="THIOREDOXIN_2"/>
    <property type="match status" value="1"/>
</dbReference>
<reference evidence="4 5" key="1">
    <citation type="submission" date="2019-02" db="EMBL/GenBank/DDBJ databases">
        <title>Deep-cultivation of Planctomycetes and their phenomic and genomic characterization uncovers novel biology.</title>
        <authorList>
            <person name="Wiegand S."/>
            <person name="Jogler M."/>
            <person name="Boedeker C."/>
            <person name="Pinto D."/>
            <person name="Vollmers J."/>
            <person name="Rivas-Marin E."/>
            <person name="Kohn T."/>
            <person name="Peeters S.H."/>
            <person name="Heuer A."/>
            <person name="Rast P."/>
            <person name="Oberbeckmann S."/>
            <person name="Bunk B."/>
            <person name="Jeske O."/>
            <person name="Meyerdierks A."/>
            <person name="Storesund J.E."/>
            <person name="Kallscheuer N."/>
            <person name="Luecker S."/>
            <person name="Lage O.M."/>
            <person name="Pohl T."/>
            <person name="Merkel B.J."/>
            <person name="Hornburger P."/>
            <person name="Mueller R.-W."/>
            <person name="Bruemmer F."/>
            <person name="Labrenz M."/>
            <person name="Spormann A.M."/>
            <person name="Op Den Camp H."/>
            <person name="Overmann J."/>
            <person name="Amann R."/>
            <person name="Jetten M.S.M."/>
            <person name="Mascher T."/>
            <person name="Medema M.H."/>
            <person name="Devos D.P."/>
            <person name="Kaster A.-K."/>
            <person name="Ovreas L."/>
            <person name="Rohde M."/>
            <person name="Galperin M.Y."/>
            <person name="Jogler C."/>
        </authorList>
    </citation>
    <scope>NUCLEOTIDE SEQUENCE [LARGE SCALE GENOMIC DNA]</scope>
    <source>
        <strain evidence="4 5">CA13</strain>
    </source>
</reference>
<dbReference type="PANTHER" id="PTHR42852">
    <property type="entry name" value="THIOL:DISULFIDE INTERCHANGE PROTEIN DSBE"/>
    <property type="match status" value="1"/>
</dbReference>
<comment type="caution">
    <text evidence="4">The sequence shown here is derived from an EMBL/GenBank/DDBJ whole genome shotgun (WGS) entry which is preliminary data.</text>
</comment>
<evidence type="ECO:0000256" key="1">
    <source>
        <dbReference type="SAM" id="MobiDB-lite"/>
    </source>
</evidence>
<feature type="domain" description="Thioredoxin" evidence="3">
    <location>
        <begin position="293"/>
        <end position="432"/>
    </location>
</feature>
<dbReference type="InterPro" id="IPR019207">
    <property type="entry name" value="DUF2092"/>
</dbReference>
<dbReference type="Gene3D" id="3.40.30.10">
    <property type="entry name" value="Glutaredoxin"/>
    <property type="match status" value="1"/>
</dbReference>
<proteinExistence type="predicted"/>
<gene>
    <name evidence="4" type="primary">resA_4</name>
    <name evidence="4" type="ORF">CA13_34120</name>
</gene>
<accession>A0A5C5Z4L8</accession>
<dbReference type="RefSeq" id="WP_146398167.1">
    <property type="nucleotide sequence ID" value="NZ_SJPJ01000001.1"/>
</dbReference>
<evidence type="ECO:0000313" key="4">
    <source>
        <dbReference type="EMBL" id="TWT81957.1"/>
    </source>
</evidence>
<feature type="signal peptide" evidence="2">
    <location>
        <begin position="1"/>
        <end position="20"/>
    </location>
</feature>
<dbReference type="InterPro" id="IPR013766">
    <property type="entry name" value="Thioredoxin_domain"/>
</dbReference>
<dbReference type="InterPro" id="IPR000866">
    <property type="entry name" value="AhpC/TSA"/>
</dbReference>
<keyword evidence="5" id="KW-1185">Reference proteome</keyword>
<dbReference type="SUPFAM" id="SSF52833">
    <property type="entry name" value="Thioredoxin-like"/>
    <property type="match status" value="1"/>
</dbReference>
<name>A0A5C5Z4L8_9BACT</name>
<evidence type="ECO:0000259" key="3">
    <source>
        <dbReference type="PROSITE" id="PS51352"/>
    </source>
</evidence>
<dbReference type="CDD" id="cd02966">
    <property type="entry name" value="TlpA_like_family"/>
    <property type="match status" value="1"/>
</dbReference>
<organism evidence="4 5">
    <name type="scientific">Novipirellula herctigrandis</name>
    <dbReference type="NCBI Taxonomy" id="2527986"/>
    <lineage>
        <taxon>Bacteria</taxon>
        <taxon>Pseudomonadati</taxon>
        <taxon>Planctomycetota</taxon>
        <taxon>Planctomycetia</taxon>
        <taxon>Pirellulales</taxon>
        <taxon>Pirellulaceae</taxon>
        <taxon>Novipirellula</taxon>
    </lineage>
</organism>
<keyword evidence="2" id="KW-0732">Signal</keyword>
<dbReference type="InterPro" id="IPR036249">
    <property type="entry name" value="Thioredoxin-like_sf"/>
</dbReference>
<dbReference type="EMBL" id="SJPJ01000001">
    <property type="protein sequence ID" value="TWT81957.1"/>
    <property type="molecule type" value="Genomic_DNA"/>
</dbReference>
<protein>
    <submittedName>
        <fullName evidence="4">Thiol-disulfide oxidoreductase ResA</fullName>
    </submittedName>
</protein>
<dbReference type="Pfam" id="PF00578">
    <property type="entry name" value="AhpC-TSA"/>
    <property type="match status" value="1"/>
</dbReference>
<dbReference type="InterPro" id="IPR050553">
    <property type="entry name" value="Thioredoxin_ResA/DsbE_sf"/>
</dbReference>
<feature type="region of interest" description="Disordered" evidence="1">
    <location>
        <begin position="25"/>
        <end position="44"/>
    </location>
</feature>
<sequence precursor="true">MCLRILFSTIFLSFVTCLNAQEKPATAAPSTPGQADRGDENSKPKFVLSDDVREVLEPLFKSIADADVSRATVELSSDSVLAGQVVESKTSTYQIASRHPNKFTIYLKEPEQRTRIYEDGEKMTVALAPDAYYTIDESIRLQEAVMNLPLPMGPYPEPVLALTLAGVDPSLTFLGGMKKVEIVDRNKFRGRVAAIHLRGEQNDAVTWDFWVTQEDVPKPLRLLFDLTAMLRATGQVRVPQGFAYQLQFDFLSWRVTGEVEESLFAFKPAADAKEYESLEDYMDSIAGAVTEHPLLGKPAPDFKSVTLREGTVSLADLKDKVVVIDFWATWCPPCVAAIPVIKEVTDEYKDKDVVFLALNVAEGEELVKDFVDEKEWDLDIVLDVDGKVSDAFKADAIPQTVVIGKSGIIESVHLGFAGEKELKQRLGDELSVLSIGGRIESSVPEESK</sequence>
<evidence type="ECO:0000313" key="5">
    <source>
        <dbReference type="Proteomes" id="UP000315010"/>
    </source>
</evidence>
<dbReference type="Proteomes" id="UP000315010">
    <property type="component" value="Unassembled WGS sequence"/>
</dbReference>
<dbReference type="GO" id="GO:0016209">
    <property type="term" value="F:antioxidant activity"/>
    <property type="evidence" value="ECO:0007669"/>
    <property type="project" value="InterPro"/>
</dbReference>
<dbReference type="GO" id="GO:0016491">
    <property type="term" value="F:oxidoreductase activity"/>
    <property type="evidence" value="ECO:0007669"/>
    <property type="project" value="InterPro"/>
</dbReference>
<feature type="chain" id="PRO_5022988580" evidence="2">
    <location>
        <begin position="21"/>
        <end position="448"/>
    </location>
</feature>